<sequence>MFIAKKIALPIVLATAVSAQAQTSVTVSTSRPAEAGFRADLHQAHCNEINYELAFYRHQRNAFFSSSINSAGKIDISNTKFAQTLLKQPLLGHLGLSCSRQGLNITFIGVDFTTNTQPKGVTYKLTILNNGSFIEDQGLVEVPLDYVGAVLGRNAEFK</sequence>
<protein>
    <submittedName>
        <fullName evidence="2">Uncharacterized protein</fullName>
    </submittedName>
</protein>
<reference evidence="2 3" key="1">
    <citation type="submission" date="2020-08" db="EMBL/GenBank/DDBJ databases">
        <title>Genomic Encyclopedia of Type Strains, Phase III (KMG-III): the genomes of soil and plant-associated and newly described type strains.</title>
        <authorList>
            <person name="Whitman W."/>
        </authorList>
    </citation>
    <scope>NUCLEOTIDE SEQUENCE [LARGE SCALE GENOMIC DNA]</scope>
    <source>
        <strain evidence="2 3">CECT 8897</strain>
    </source>
</reference>
<evidence type="ECO:0000313" key="3">
    <source>
        <dbReference type="Proteomes" id="UP000541535"/>
    </source>
</evidence>
<dbReference type="AlphaFoldDB" id="A0A7W5BAA3"/>
<dbReference type="EMBL" id="JACHXD010000005">
    <property type="protein sequence ID" value="MBB3119298.1"/>
    <property type="molecule type" value="Genomic_DNA"/>
</dbReference>
<name>A0A7W5BAA3_9BURK</name>
<evidence type="ECO:0000313" key="2">
    <source>
        <dbReference type="EMBL" id="MBB3119298.1"/>
    </source>
</evidence>
<dbReference type="RefSeq" id="WP_183441129.1">
    <property type="nucleotide sequence ID" value="NZ_JACHXD010000005.1"/>
</dbReference>
<dbReference type="Proteomes" id="UP000541535">
    <property type="component" value="Unassembled WGS sequence"/>
</dbReference>
<organism evidence="2 3">
    <name type="scientific">Pseudoduganella violacea</name>
    <dbReference type="NCBI Taxonomy" id="1715466"/>
    <lineage>
        <taxon>Bacteria</taxon>
        <taxon>Pseudomonadati</taxon>
        <taxon>Pseudomonadota</taxon>
        <taxon>Betaproteobacteria</taxon>
        <taxon>Burkholderiales</taxon>
        <taxon>Oxalobacteraceae</taxon>
        <taxon>Telluria group</taxon>
        <taxon>Pseudoduganella</taxon>
    </lineage>
</organism>
<keyword evidence="3" id="KW-1185">Reference proteome</keyword>
<accession>A0A7W5BAA3</accession>
<evidence type="ECO:0000256" key="1">
    <source>
        <dbReference type="SAM" id="SignalP"/>
    </source>
</evidence>
<gene>
    <name evidence="2" type="ORF">FHS03_002349</name>
</gene>
<feature type="signal peptide" evidence="1">
    <location>
        <begin position="1"/>
        <end position="21"/>
    </location>
</feature>
<proteinExistence type="predicted"/>
<feature type="chain" id="PRO_5031263862" evidence="1">
    <location>
        <begin position="22"/>
        <end position="158"/>
    </location>
</feature>
<keyword evidence="1" id="KW-0732">Signal</keyword>
<comment type="caution">
    <text evidence="2">The sequence shown here is derived from an EMBL/GenBank/DDBJ whole genome shotgun (WGS) entry which is preliminary data.</text>
</comment>